<organism evidence="1 2">
    <name type="scientific">Hibiscus syriacus</name>
    <name type="common">Rose of Sharon</name>
    <dbReference type="NCBI Taxonomy" id="106335"/>
    <lineage>
        <taxon>Eukaryota</taxon>
        <taxon>Viridiplantae</taxon>
        <taxon>Streptophyta</taxon>
        <taxon>Embryophyta</taxon>
        <taxon>Tracheophyta</taxon>
        <taxon>Spermatophyta</taxon>
        <taxon>Magnoliopsida</taxon>
        <taxon>eudicotyledons</taxon>
        <taxon>Gunneridae</taxon>
        <taxon>Pentapetalae</taxon>
        <taxon>rosids</taxon>
        <taxon>malvids</taxon>
        <taxon>Malvales</taxon>
        <taxon>Malvaceae</taxon>
        <taxon>Malvoideae</taxon>
        <taxon>Hibiscus</taxon>
    </lineage>
</organism>
<dbReference type="PANTHER" id="PTHR46293:SF16">
    <property type="entry name" value="E3 UBIQUITIN PROTEIN LIGASE DRIP1"/>
    <property type="match status" value="1"/>
</dbReference>
<keyword evidence="2" id="KW-1185">Reference proteome</keyword>
<sequence>MFRFGFSLAIVVRFCYCGSVGFLFDVWYDGGSGTVLELWLAALVACWPDGSWLFTNDGRCIVVGTVWVLCIDDLLPGVGCLAPANNGMWVVACFDPPVHGTGHLRMVQSRWCDRNVRWALTAWLHASRTSYAALDGNVPVSFIQKYLMKKLDLTDEAEVEIKCMGQPVLPTLQLYNLVDLWLQTASTSQRVAASAGSSAKEFSKQKWLRFRFIAVASPSDMGRMKGENDRNAVNGQQVLLAVRSHRLEKLITGEVTPLPPTVTLEDGSITTNEAYELFVAQNSALTSWILTMITPLILPHLVGVDTTTHVWHTITKFFTSKSTTTMINLHFRLKIIVTVN</sequence>
<evidence type="ECO:0000313" key="2">
    <source>
        <dbReference type="Proteomes" id="UP000436088"/>
    </source>
</evidence>
<proteinExistence type="predicted"/>
<dbReference type="AlphaFoldDB" id="A0A6A2YCU4"/>
<evidence type="ECO:0000313" key="1">
    <source>
        <dbReference type="EMBL" id="KAE8676216.1"/>
    </source>
</evidence>
<reference evidence="1" key="1">
    <citation type="submission" date="2019-09" db="EMBL/GenBank/DDBJ databases">
        <title>Draft genome information of white flower Hibiscus syriacus.</title>
        <authorList>
            <person name="Kim Y.-M."/>
        </authorList>
    </citation>
    <scope>NUCLEOTIDE SEQUENCE [LARGE SCALE GENOMIC DNA]</scope>
    <source>
        <strain evidence="1">YM2019G1</strain>
    </source>
</reference>
<dbReference type="PANTHER" id="PTHR46293">
    <property type="entry name" value="E3 UBIQUITIN PROTEIN LIGASE DRIP1"/>
    <property type="match status" value="1"/>
</dbReference>
<gene>
    <name evidence="1" type="ORF">F3Y22_tig00111621pilonHSYRG00328</name>
</gene>
<dbReference type="EMBL" id="VEPZ02001387">
    <property type="protein sequence ID" value="KAE8676216.1"/>
    <property type="molecule type" value="Genomic_DNA"/>
</dbReference>
<dbReference type="InterPro" id="IPR044807">
    <property type="entry name" value="DRIP1-like"/>
</dbReference>
<dbReference type="GO" id="GO:0004842">
    <property type="term" value="F:ubiquitin-protein transferase activity"/>
    <property type="evidence" value="ECO:0007669"/>
    <property type="project" value="InterPro"/>
</dbReference>
<comment type="caution">
    <text evidence="1">The sequence shown here is derived from an EMBL/GenBank/DDBJ whole genome shotgun (WGS) entry which is preliminary data.</text>
</comment>
<name>A0A6A2YCU4_HIBSY</name>
<protein>
    <submittedName>
        <fullName evidence="1">Uncharacterized protein</fullName>
    </submittedName>
</protein>
<dbReference type="Proteomes" id="UP000436088">
    <property type="component" value="Unassembled WGS sequence"/>
</dbReference>
<accession>A0A6A2YCU4</accession>